<dbReference type="InterPro" id="IPR056884">
    <property type="entry name" value="NPHP3-like_N"/>
</dbReference>
<dbReference type="Proteomes" id="UP000807353">
    <property type="component" value="Unassembled WGS sequence"/>
</dbReference>
<evidence type="ECO:0000256" key="4">
    <source>
        <dbReference type="SAM" id="MobiDB-lite"/>
    </source>
</evidence>
<evidence type="ECO:0000313" key="6">
    <source>
        <dbReference type="EMBL" id="KAF9465814.1"/>
    </source>
</evidence>
<proteinExistence type="predicted"/>
<sequence>MDPHRTTLKRIKNRLSVPGRGEPNSPTLRSPEATTSRGDSQDSSGGNITPVESKRPGHNRSSSFFDRVLRAVHPGSATTPIAFTSVEELTYLTQNTDHPNSETPQFRLVATSEFAIDSNEDTPADPHLSRSQAQFSETNQAHLVDSGIRSNTKDVSEIHHESTPFPPNPKRDLKRVAHNTLRLSLTLLEKLSESFPVPGLKGGLSSVNMMIDRFDKATQNTKDMDFLLESFISLGDILSKFQNTKSLLGHAMTTELKAQITTLSEIISETRDETVIQKLKNELMALQSECNDSEYASSTQIRQTLEDLSNAKIQVENAKKHHRARKVIDVNDDTQLIIDQYRKLEGSINEILVGSALRAEAEFAEQQAFELLNRLPRAKNARYDYVERPRCLPGTREGVLKEIGGWAFGNSGHQIYWLNGGAGTGKTTVALTLAHAIEIENAILGSTGLSDQGVLSISFFCSRGDSDRSNIHYIFPTLSYLLAQRNSAFRNELARILKDTPDIAHAPPHQQCNQLLIEPLKLVNMKRPILIILDALDECADPRCPELILSSLASRIQEISSLKIFLSSRSTSSTNDAFANEELRKLRTVLVLHDVEEDVVRSDIKNYITSRLRAKAQLRRIDTDDWPPEHHVDLLVDKARGLFIYASTVCEFIERPGNLPFMLQPIAEAPAKGYTGIDALYRQILSSAIENMEESSVEEVRTIINTIIHLKNPLSSQDLGGLLGYPPLQIQGRLGDLQPVLVIPENLGEHIHILHASFHDYLTDEKRSLPRMYASSSSQHKAITIQALKSMRTSLKRDICQIGTKSKMDLSNLELEDLHKRFIPGHLKYACKHWADHLCFVNITDQDADIFHALEEFVSTTLLFWVEALSLIGSASDILGILENVRLWYDSQGLPTTSIFRELLGDAMSFFPPYIPAIDDCPSQVYTSILPFLDAGVQLRNVYLASSHPNITVLSGALLGVNCICYSPGGNEVVSGLMDGTIDVWNPATAVVVETWKAHSQKILALAYSPNGEMLASASSEGTLKIWDTRTRQLKGTIDLLAERTSTRRVGSRASLTFSPDNELLAFISPNSGGIWDTKKWKEKWFSGQGGSIVQGGNWIALPPDRTCFAVADSHGIYVVDLNGLRYIVRDQGVHRHLVFSEDSTLLRSSRGTYSIATAELVKTRVYHERFSKDLYLHGAWLIDMVGNKRCWIPEIHRVNDSYTACKNKIVFCGNDKLTFVEVHPEEVLRNLEC</sequence>
<name>A0A9P5YAP7_9AGAR</name>
<dbReference type="PROSITE" id="PS50294">
    <property type="entry name" value="WD_REPEATS_REGION"/>
    <property type="match status" value="2"/>
</dbReference>
<protein>
    <recommendedName>
        <fullName evidence="5">NACHT domain-containing protein</fullName>
    </recommendedName>
</protein>
<feature type="compositionally biased region" description="Polar residues" evidence="4">
    <location>
        <begin position="24"/>
        <end position="47"/>
    </location>
</feature>
<dbReference type="PANTHER" id="PTHR10039">
    <property type="entry name" value="AMELOGENIN"/>
    <property type="match status" value="1"/>
</dbReference>
<dbReference type="PANTHER" id="PTHR10039:SF17">
    <property type="entry name" value="FUNGAL STAND N-TERMINAL GOODBYE DOMAIN-CONTAINING PROTEIN-RELATED"/>
    <property type="match status" value="1"/>
</dbReference>
<reference evidence="6" key="1">
    <citation type="submission" date="2020-11" db="EMBL/GenBank/DDBJ databases">
        <authorList>
            <consortium name="DOE Joint Genome Institute"/>
            <person name="Ahrendt S."/>
            <person name="Riley R."/>
            <person name="Andreopoulos W."/>
            <person name="Labutti K."/>
            <person name="Pangilinan J."/>
            <person name="Ruiz-Duenas F.J."/>
            <person name="Barrasa J.M."/>
            <person name="Sanchez-Garcia M."/>
            <person name="Camarero S."/>
            <person name="Miyauchi S."/>
            <person name="Serrano A."/>
            <person name="Linde D."/>
            <person name="Babiker R."/>
            <person name="Drula E."/>
            <person name="Ayuso-Fernandez I."/>
            <person name="Pacheco R."/>
            <person name="Padilla G."/>
            <person name="Ferreira P."/>
            <person name="Barriuso J."/>
            <person name="Kellner H."/>
            <person name="Castanera R."/>
            <person name="Alfaro M."/>
            <person name="Ramirez L."/>
            <person name="Pisabarro A.G."/>
            <person name="Kuo A."/>
            <person name="Tritt A."/>
            <person name="Lipzen A."/>
            <person name="He G."/>
            <person name="Yan M."/>
            <person name="Ng V."/>
            <person name="Cullen D."/>
            <person name="Martin F."/>
            <person name="Rosso M.-N."/>
            <person name="Henrissat B."/>
            <person name="Hibbett D."/>
            <person name="Martinez A.T."/>
            <person name="Grigoriev I.V."/>
        </authorList>
    </citation>
    <scope>NUCLEOTIDE SEQUENCE</scope>
    <source>
        <strain evidence="6">CBS 247.69</strain>
    </source>
</reference>
<dbReference type="Gene3D" id="2.130.10.10">
    <property type="entry name" value="YVTN repeat-like/Quinoprotein amine dehydrogenase"/>
    <property type="match status" value="1"/>
</dbReference>
<organism evidence="6 7">
    <name type="scientific">Collybia nuda</name>
    <dbReference type="NCBI Taxonomy" id="64659"/>
    <lineage>
        <taxon>Eukaryota</taxon>
        <taxon>Fungi</taxon>
        <taxon>Dikarya</taxon>
        <taxon>Basidiomycota</taxon>
        <taxon>Agaricomycotina</taxon>
        <taxon>Agaricomycetes</taxon>
        <taxon>Agaricomycetidae</taxon>
        <taxon>Agaricales</taxon>
        <taxon>Tricholomatineae</taxon>
        <taxon>Clitocybaceae</taxon>
        <taxon>Collybia</taxon>
    </lineage>
</organism>
<dbReference type="InterPro" id="IPR007111">
    <property type="entry name" value="NACHT_NTPase"/>
</dbReference>
<accession>A0A9P5YAP7</accession>
<dbReference type="InterPro" id="IPR015943">
    <property type="entry name" value="WD40/YVTN_repeat-like_dom_sf"/>
</dbReference>
<dbReference type="SMART" id="SM00320">
    <property type="entry name" value="WD40"/>
    <property type="match status" value="2"/>
</dbReference>
<dbReference type="SUPFAM" id="SSF50978">
    <property type="entry name" value="WD40 repeat-like"/>
    <property type="match status" value="1"/>
</dbReference>
<dbReference type="InterPro" id="IPR036322">
    <property type="entry name" value="WD40_repeat_dom_sf"/>
</dbReference>
<dbReference type="SUPFAM" id="SSF52540">
    <property type="entry name" value="P-loop containing nucleoside triphosphate hydrolases"/>
    <property type="match status" value="1"/>
</dbReference>
<gene>
    <name evidence="6" type="ORF">BDZ94DRAFT_1214249</name>
</gene>
<keyword evidence="2" id="KW-0853">WD repeat</keyword>
<feature type="region of interest" description="Disordered" evidence="4">
    <location>
        <begin position="1"/>
        <end position="61"/>
    </location>
</feature>
<dbReference type="OrthoDB" id="3027122at2759"/>
<evidence type="ECO:0000256" key="3">
    <source>
        <dbReference type="SAM" id="Coils"/>
    </source>
</evidence>
<dbReference type="InterPro" id="IPR027417">
    <property type="entry name" value="P-loop_NTPase"/>
</dbReference>
<keyword evidence="3" id="KW-0175">Coiled coil</keyword>
<keyword evidence="1" id="KW-0677">Repeat</keyword>
<dbReference type="Pfam" id="PF24883">
    <property type="entry name" value="NPHP3_N"/>
    <property type="match status" value="1"/>
</dbReference>
<feature type="repeat" description="WD" evidence="2">
    <location>
        <begin position="954"/>
        <end position="995"/>
    </location>
</feature>
<dbReference type="InterPro" id="IPR001680">
    <property type="entry name" value="WD40_rpt"/>
</dbReference>
<dbReference type="PROSITE" id="PS50837">
    <property type="entry name" value="NACHT"/>
    <property type="match status" value="1"/>
</dbReference>
<evidence type="ECO:0000313" key="7">
    <source>
        <dbReference type="Proteomes" id="UP000807353"/>
    </source>
</evidence>
<comment type="caution">
    <text evidence="6">The sequence shown here is derived from an EMBL/GenBank/DDBJ whole genome shotgun (WGS) entry which is preliminary data.</text>
</comment>
<keyword evidence="7" id="KW-1185">Reference proteome</keyword>
<dbReference type="EMBL" id="MU150245">
    <property type="protein sequence ID" value="KAF9465814.1"/>
    <property type="molecule type" value="Genomic_DNA"/>
</dbReference>
<feature type="domain" description="NACHT" evidence="5">
    <location>
        <begin position="414"/>
        <end position="572"/>
    </location>
</feature>
<dbReference type="Pfam" id="PF00400">
    <property type="entry name" value="WD40"/>
    <property type="match status" value="2"/>
</dbReference>
<dbReference type="PROSITE" id="PS50082">
    <property type="entry name" value="WD_REPEATS_2"/>
    <property type="match status" value="2"/>
</dbReference>
<evidence type="ECO:0000259" key="5">
    <source>
        <dbReference type="PROSITE" id="PS50837"/>
    </source>
</evidence>
<feature type="region of interest" description="Disordered" evidence="4">
    <location>
        <begin position="118"/>
        <end position="145"/>
    </location>
</feature>
<evidence type="ECO:0000256" key="2">
    <source>
        <dbReference type="PROSITE-ProRule" id="PRU00221"/>
    </source>
</evidence>
<evidence type="ECO:0000256" key="1">
    <source>
        <dbReference type="ARBA" id="ARBA00022737"/>
    </source>
</evidence>
<feature type="compositionally biased region" description="Basic residues" evidence="4">
    <location>
        <begin position="1"/>
        <end position="13"/>
    </location>
</feature>
<dbReference type="AlphaFoldDB" id="A0A9P5YAP7"/>
<feature type="repeat" description="WD" evidence="2">
    <location>
        <begin position="996"/>
        <end position="1037"/>
    </location>
</feature>
<feature type="compositionally biased region" description="Polar residues" evidence="4">
    <location>
        <begin position="129"/>
        <end position="141"/>
    </location>
</feature>
<dbReference type="Gene3D" id="3.40.50.300">
    <property type="entry name" value="P-loop containing nucleotide triphosphate hydrolases"/>
    <property type="match status" value="1"/>
</dbReference>
<feature type="coiled-coil region" evidence="3">
    <location>
        <begin position="276"/>
        <end position="325"/>
    </location>
</feature>